<evidence type="ECO:0000256" key="3">
    <source>
        <dbReference type="ARBA" id="ARBA00023237"/>
    </source>
</evidence>
<keyword evidence="5" id="KW-0732">Signal</keyword>
<reference evidence="7 8" key="1">
    <citation type="submission" date="2020-10" db="EMBL/GenBank/DDBJ databases">
        <title>Complete genome sequence of Paludibaculum fermentans P105T, a facultatively anaerobic acidobacterium capable of dissimilatory Fe(III) reduction.</title>
        <authorList>
            <person name="Dedysh S.N."/>
            <person name="Beletsky A.V."/>
            <person name="Kulichevskaya I.S."/>
            <person name="Mardanov A.V."/>
            <person name="Ravin N.V."/>
        </authorList>
    </citation>
    <scope>NUCLEOTIDE SEQUENCE [LARGE SCALE GENOMIC DNA]</scope>
    <source>
        <strain evidence="7 8">P105</strain>
    </source>
</reference>
<evidence type="ECO:0000256" key="2">
    <source>
        <dbReference type="ARBA" id="ARBA00023136"/>
    </source>
</evidence>
<feature type="region of interest" description="Disordered" evidence="4">
    <location>
        <begin position="404"/>
        <end position="424"/>
    </location>
</feature>
<dbReference type="InterPro" id="IPR036942">
    <property type="entry name" value="Beta-barrel_TonB_sf"/>
</dbReference>
<comment type="subcellular location">
    <subcellularLocation>
        <location evidence="1">Cell outer membrane</location>
    </subcellularLocation>
</comment>
<evidence type="ECO:0000256" key="1">
    <source>
        <dbReference type="ARBA" id="ARBA00004442"/>
    </source>
</evidence>
<evidence type="ECO:0000313" key="8">
    <source>
        <dbReference type="Proteomes" id="UP000593892"/>
    </source>
</evidence>
<feature type="chain" id="PRO_5032650309" evidence="5">
    <location>
        <begin position="25"/>
        <end position="1036"/>
    </location>
</feature>
<protein>
    <submittedName>
        <fullName evidence="7">TonB-dependent receptor</fullName>
    </submittedName>
</protein>
<dbReference type="InterPro" id="IPR057601">
    <property type="entry name" value="Oar-like_b-barrel"/>
</dbReference>
<keyword evidence="3" id="KW-0998">Cell outer membrane</keyword>
<dbReference type="SUPFAM" id="SSF56935">
    <property type="entry name" value="Porins"/>
    <property type="match status" value="1"/>
</dbReference>
<feature type="signal peptide" evidence="5">
    <location>
        <begin position="1"/>
        <end position="24"/>
    </location>
</feature>
<feature type="domain" description="TonB-dependent transporter Oar-like beta-barrel" evidence="6">
    <location>
        <begin position="257"/>
        <end position="341"/>
    </location>
</feature>
<keyword evidence="8" id="KW-1185">Reference proteome</keyword>
<dbReference type="Gene3D" id="2.40.170.20">
    <property type="entry name" value="TonB-dependent receptor, beta-barrel domain"/>
    <property type="match status" value="1"/>
</dbReference>
<accession>A0A7S7NX60</accession>
<feature type="domain" description="TonB-dependent transporter Oar-like beta-barrel" evidence="6">
    <location>
        <begin position="345"/>
        <end position="1012"/>
    </location>
</feature>
<keyword evidence="7" id="KW-0675">Receptor</keyword>
<evidence type="ECO:0000256" key="5">
    <source>
        <dbReference type="SAM" id="SignalP"/>
    </source>
</evidence>
<evidence type="ECO:0000313" key="7">
    <source>
        <dbReference type="EMBL" id="QOY91392.1"/>
    </source>
</evidence>
<dbReference type="RefSeq" id="WP_194453046.1">
    <property type="nucleotide sequence ID" value="NZ_CP063849.1"/>
</dbReference>
<evidence type="ECO:0000256" key="4">
    <source>
        <dbReference type="SAM" id="MobiDB-lite"/>
    </source>
</evidence>
<dbReference type="Pfam" id="PF13620">
    <property type="entry name" value="CarboxypepD_reg"/>
    <property type="match status" value="1"/>
</dbReference>
<organism evidence="7 8">
    <name type="scientific">Paludibaculum fermentans</name>
    <dbReference type="NCBI Taxonomy" id="1473598"/>
    <lineage>
        <taxon>Bacteria</taxon>
        <taxon>Pseudomonadati</taxon>
        <taxon>Acidobacteriota</taxon>
        <taxon>Terriglobia</taxon>
        <taxon>Bryobacterales</taxon>
        <taxon>Bryobacteraceae</taxon>
        <taxon>Paludibaculum</taxon>
    </lineage>
</organism>
<dbReference type="Proteomes" id="UP000593892">
    <property type="component" value="Chromosome"/>
</dbReference>
<sequence length="1036" mass="109950">MRFRCIAPTAAVCALVLVSSAVQAQSSAALSGQIVDPSKANIVGAKVTLTDLQHGSQRTTTSNDSGIYIFEPVEPGQYSLQIQAKGFAELTLNLIELKVRDRKSLKSELVLESTRSSVTVEGETLGISSDVSVGVAVEENYLRHLPVNGRTVNALTQMAPGIVSGVGPGGELNSNGLRSNTNYYILDGVSYSGGAGLLGGPGGGGGPMMGPALAMGAGGATGLNSPSLDSLEEVRIQTSTFAPEFGRTPGAQISMTSRGGTNALHGSAYDYFRNDKFNANDWFANAAGLDRGAMHQNQFGGTLGGALVKNKTFLFGSADLALRDVPQTVVANVPSLLARNAAPAVLRPYLRAFPLANGPDLDNGAARFTAVTTNPQNRKSYAGRLDHTISPGNVVFARYSFTPSNSDQRGSEFQSPSVMTSQDSKSHSVTGAWIKSVSARTVNDLRINYTSNTLSSSGVMDTFGGAIPLRSAVVFPSGVDTTNGSFNLSVLGLSSYTFGARGGNDQKQLNVVDGLSITAGSHSYKVGFDYRRSSVTNHNVPYNVNATFNGLGPDEGSLLSGTATNVSVSSNVAAVYPQTVNYSAYIQDTWHVSAATTITYGVRWDVNPAPSVSQGERPFAISSFLSNRVTQGEPLYNTRWADFSPRVGFARQIRSTPGKEWMLRGGFGVFHDIGYGTSLGAFSGAPYSNVRTLTLAAFPLFASDLVVPGLPATKPFGRLGAADRSLQSPSIWQWNLTVERSYGPGQVLSVGYAGTRGQKLMRTESQPSFSGDYDLLTLATNGAESSYHALQVQYRRRYVKNLQTQVSYTWSHSIDTASNDLGMGGFATLYDSERGNSDYDVRHNLNVSGSYLLPSPKDSFLSTAFRNWYTDFMFAARAGTSFDIVGVSSTSSAGIGGGGQGLFAQVRPDYNGKIVWLVDDTVPGGQRLNKGAFDSASGYAQGNLGRNALRGLGLTQLDLSIRRRVDIGEHGALHLSVAAMNLLNHPSFANPSRNEGANMTSVNFGISTRTQAGGGFGSLYQSGGPRSLEFVLRYQF</sequence>
<evidence type="ECO:0000259" key="6">
    <source>
        <dbReference type="Pfam" id="PF25183"/>
    </source>
</evidence>
<gene>
    <name evidence="7" type="ORF">IRI77_16005</name>
</gene>
<dbReference type="InterPro" id="IPR013784">
    <property type="entry name" value="Carb-bd-like_fold"/>
</dbReference>
<proteinExistence type="predicted"/>
<keyword evidence="2" id="KW-0472">Membrane</keyword>
<dbReference type="KEGG" id="pfer:IRI77_16005"/>
<dbReference type="GO" id="GO:0030246">
    <property type="term" value="F:carbohydrate binding"/>
    <property type="evidence" value="ECO:0007669"/>
    <property type="project" value="InterPro"/>
</dbReference>
<dbReference type="GO" id="GO:0009279">
    <property type="term" value="C:cell outer membrane"/>
    <property type="evidence" value="ECO:0007669"/>
    <property type="project" value="UniProtKB-SubCell"/>
</dbReference>
<dbReference type="AlphaFoldDB" id="A0A7S7NX60"/>
<dbReference type="SUPFAM" id="SSF49452">
    <property type="entry name" value="Starch-binding domain-like"/>
    <property type="match status" value="1"/>
</dbReference>
<name>A0A7S7NX60_PALFE</name>
<dbReference type="Gene3D" id="2.60.40.1120">
    <property type="entry name" value="Carboxypeptidase-like, regulatory domain"/>
    <property type="match status" value="1"/>
</dbReference>
<dbReference type="EMBL" id="CP063849">
    <property type="protein sequence ID" value="QOY91392.1"/>
    <property type="molecule type" value="Genomic_DNA"/>
</dbReference>
<dbReference type="Pfam" id="PF25183">
    <property type="entry name" value="OMP_b-brl_4"/>
    <property type="match status" value="2"/>
</dbReference>